<dbReference type="CDD" id="cd02556">
    <property type="entry name" value="PseudoU_synth_RluB"/>
    <property type="match status" value="1"/>
</dbReference>
<evidence type="ECO:0000256" key="3">
    <source>
        <dbReference type="ARBA" id="ARBA00022884"/>
    </source>
</evidence>
<keyword evidence="2" id="KW-0698">rRNA processing</keyword>
<dbReference type="GO" id="GO:0000455">
    <property type="term" value="P:enzyme-directed rRNA pseudouridine synthesis"/>
    <property type="evidence" value="ECO:0007669"/>
    <property type="project" value="UniProtKB-ARBA"/>
</dbReference>
<dbReference type="CDD" id="cd00165">
    <property type="entry name" value="S4"/>
    <property type="match status" value="1"/>
</dbReference>
<dbReference type="STRING" id="1817756.A2140_09550"/>
<evidence type="ECO:0000256" key="1">
    <source>
        <dbReference type="ARBA" id="ARBA00008348"/>
    </source>
</evidence>
<dbReference type="GO" id="GO:0160139">
    <property type="term" value="F:23S rRNA pseudouridine(2605) synthase activity"/>
    <property type="evidence" value="ECO:0007669"/>
    <property type="project" value="UniProtKB-EC"/>
</dbReference>
<feature type="region of interest" description="Disordered" evidence="9">
    <location>
        <begin position="240"/>
        <end position="278"/>
    </location>
</feature>
<evidence type="ECO:0000313" key="13">
    <source>
        <dbReference type="Proteomes" id="UP000178379"/>
    </source>
</evidence>
<dbReference type="FunFam" id="3.30.70.580:FF:000009">
    <property type="entry name" value="Pseudouridine synthase"/>
    <property type="match status" value="1"/>
</dbReference>
<feature type="compositionally biased region" description="Basic and acidic residues" evidence="9">
    <location>
        <begin position="240"/>
        <end position="262"/>
    </location>
</feature>
<dbReference type="Gene3D" id="3.10.290.10">
    <property type="entry name" value="RNA-binding S4 domain"/>
    <property type="match status" value="1"/>
</dbReference>
<dbReference type="InterPro" id="IPR036986">
    <property type="entry name" value="S4_RNA-bd_sf"/>
</dbReference>
<dbReference type="InterPro" id="IPR018496">
    <property type="entry name" value="PsdUridine_synth_RsuA/RluB_CS"/>
</dbReference>
<dbReference type="EC" id="5.4.99.-" evidence="8"/>
<evidence type="ECO:0000256" key="2">
    <source>
        <dbReference type="ARBA" id="ARBA00022552"/>
    </source>
</evidence>
<evidence type="ECO:0000259" key="11">
    <source>
        <dbReference type="Pfam" id="PF01479"/>
    </source>
</evidence>
<evidence type="ECO:0000256" key="8">
    <source>
        <dbReference type="RuleBase" id="RU003887"/>
    </source>
</evidence>
<keyword evidence="4 8" id="KW-0413">Isomerase</keyword>
<evidence type="ECO:0000313" key="12">
    <source>
        <dbReference type="EMBL" id="OGI38318.1"/>
    </source>
</evidence>
<organism evidence="12 13">
    <name type="scientific">Candidatus Muproteobacteria bacterium RBG_16_62_13</name>
    <dbReference type="NCBI Taxonomy" id="1817756"/>
    <lineage>
        <taxon>Bacteria</taxon>
        <taxon>Pseudomonadati</taxon>
        <taxon>Pseudomonadota</taxon>
        <taxon>Candidatus Muproteobacteria</taxon>
    </lineage>
</organism>
<dbReference type="NCBIfam" id="NF007976">
    <property type="entry name" value="PRK10700.1"/>
    <property type="match status" value="1"/>
</dbReference>
<evidence type="ECO:0000259" key="10">
    <source>
        <dbReference type="Pfam" id="PF00849"/>
    </source>
</evidence>
<comment type="catalytic activity">
    <reaction evidence="5">
        <text>uridine(2605) in 23S rRNA = pseudouridine(2605) in 23S rRNA</text>
        <dbReference type="Rhea" id="RHEA:42520"/>
        <dbReference type="Rhea" id="RHEA-COMP:10095"/>
        <dbReference type="Rhea" id="RHEA-COMP:10096"/>
        <dbReference type="ChEBI" id="CHEBI:65314"/>
        <dbReference type="ChEBI" id="CHEBI:65315"/>
        <dbReference type="EC" id="5.4.99.22"/>
    </reaction>
</comment>
<evidence type="ECO:0000256" key="5">
    <source>
        <dbReference type="ARBA" id="ARBA00036944"/>
    </source>
</evidence>
<dbReference type="SUPFAM" id="SSF55120">
    <property type="entry name" value="Pseudouridine synthase"/>
    <property type="match status" value="1"/>
</dbReference>
<dbReference type="PROSITE" id="PS50889">
    <property type="entry name" value="S4"/>
    <property type="match status" value="1"/>
</dbReference>
<comment type="similarity">
    <text evidence="1 8">Belongs to the pseudouridine synthase RsuA family.</text>
</comment>
<evidence type="ECO:0000256" key="7">
    <source>
        <dbReference type="PROSITE-ProRule" id="PRU00182"/>
    </source>
</evidence>
<dbReference type="PANTHER" id="PTHR47683">
    <property type="entry name" value="PSEUDOURIDINE SYNTHASE FAMILY PROTEIN-RELATED"/>
    <property type="match status" value="1"/>
</dbReference>
<dbReference type="Pfam" id="PF01479">
    <property type="entry name" value="S4"/>
    <property type="match status" value="1"/>
</dbReference>
<feature type="compositionally biased region" description="Basic residues" evidence="9">
    <location>
        <begin position="263"/>
        <end position="278"/>
    </location>
</feature>
<gene>
    <name evidence="12" type="ORF">A2140_09550</name>
</gene>
<dbReference type="InterPro" id="IPR050343">
    <property type="entry name" value="RsuA_PseudoU_synthase"/>
</dbReference>
<dbReference type="InterPro" id="IPR020103">
    <property type="entry name" value="PsdUridine_synth_cat_dom_sf"/>
</dbReference>
<dbReference type="InterPro" id="IPR042092">
    <property type="entry name" value="PsdUridine_s_RsuA/RluB/E/F_cat"/>
</dbReference>
<dbReference type="GO" id="GO:0003723">
    <property type="term" value="F:RNA binding"/>
    <property type="evidence" value="ECO:0007669"/>
    <property type="project" value="UniProtKB-KW"/>
</dbReference>
<dbReference type="Gene3D" id="3.30.70.580">
    <property type="entry name" value="Pseudouridine synthase I, catalytic domain, N-terminal subdomain"/>
    <property type="match status" value="1"/>
</dbReference>
<evidence type="ECO:0000256" key="4">
    <source>
        <dbReference type="ARBA" id="ARBA00023235"/>
    </source>
</evidence>
<comment type="function">
    <text evidence="6">Responsible for synthesis of pseudouridine from uracil-2605 in 23S ribosomal RNA.</text>
</comment>
<keyword evidence="3 7" id="KW-0694">RNA-binding</keyword>
<dbReference type="Pfam" id="PF00849">
    <property type="entry name" value="PseudoU_synth_2"/>
    <property type="match status" value="1"/>
</dbReference>
<feature type="domain" description="RNA-binding S4" evidence="11">
    <location>
        <begin position="1"/>
        <end position="36"/>
    </location>
</feature>
<dbReference type="NCBIfam" id="TIGR00093">
    <property type="entry name" value="pseudouridine synthase"/>
    <property type="match status" value="1"/>
</dbReference>
<dbReference type="FunFam" id="3.30.70.1560:FF:000001">
    <property type="entry name" value="Pseudouridine synthase"/>
    <property type="match status" value="1"/>
</dbReference>
<dbReference type="InterPro" id="IPR002942">
    <property type="entry name" value="S4_RNA-bd"/>
</dbReference>
<reference evidence="12 13" key="1">
    <citation type="journal article" date="2016" name="Nat. Commun.">
        <title>Thousands of microbial genomes shed light on interconnected biogeochemical processes in an aquifer system.</title>
        <authorList>
            <person name="Anantharaman K."/>
            <person name="Brown C.T."/>
            <person name="Hug L.A."/>
            <person name="Sharon I."/>
            <person name="Castelle C.J."/>
            <person name="Probst A.J."/>
            <person name="Thomas B.C."/>
            <person name="Singh A."/>
            <person name="Wilkins M.J."/>
            <person name="Karaoz U."/>
            <person name="Brodie E.L."/>
            <person name="Williams K.H."/>
            <person name="Hubbard S.S."/>
            <person name="Banfield J.F."/>
        </authorList>
    </citation>
    <scope>NUCLEOTIDE SEQUENCE [LARGE SCALE GENOMIC DNA]</scope>
</reference>
<dbReference type="AlphaFoldDB" id="A0A1F6SZH0"/>
<sequence>MARAGIGSRRQIEQWITEGRLVVDGQPAVLGMRVTPLSEIKLDGRRLPRATAQPKARVLLYHKPEGEVCTHSDPEGRATVFDKLPTLRGARWIGIGRLDYNTSGLMIFTTDGELAHRLMHPSSEIEREYAVRILGEVSADQLLQLRTGVELDDGPAKFDTITEAGGTGANRWYHVTLKEGRNREVRRLWEAVGAKVSRLIRFRYGNVSMPRHLSVGRFDDLDEEAMVELYRLAGLEVPKYERPRGRGRRDQPRAGKPKDAVSRRRLSASRRLRGHDDS</sequence>
<dbReference type="Proteomes" id="UP000178379">
    <property type="component" value="Unassembled WGS sequence"/>
</dbReference>
<comment type="caution">
    <text evidence="12">The sequence shown here is derived from an EMBL/GenBank/DDBJ whole genome shotgun (WGS) entry which is preliminary data.</text>
</comment>
<dbReference type="InterPro" id="IPR000748">
    <property type="entry name" value="PsdUridine_synth_RsuA/RluB/E/F"/>
</dbReference>
<name>A0A1F6SZH0_9PROT</name>
<evidence type="ECO:0000256" key="6">
    <source>
        <dbReference type="ARBA" id="ARBA00037383"/>
    </source>
</evidence>
<dbReference type="PROSITE" id="PS01149">
    <property type="entry name" value="PSI_RSU"/>
    <property type="match status" value="1"/>
</dbReference>
<dbReference type="GO" id="GO:0005829">
    <property type="term" value="C:cytosol"/>
    <property type="evidence" value="ECO:0007669"/>
    <property type="project" value="UniProtKB-ARBA"/>
</dbReference>
<dbReference type="Gene3D" id="3.30.70.1560">
    <property type="entry name" value="Alpha-L RNA-binding motif"/>
    <property type="match status" value="1"/>
</dbReference>
<dbReference type="InterPro" id="IPR020094">
    <property type="entry name" value="TruA/RsuA/RluB/E/F_N"/>
</dbReference>
<dbReference type="SUPFAM" id="SSF55174">
    <property type="entry name" value="Alpha-L RNA-binding motif"/>
    <property type="match status" value="1"/>
</dbReference>
<dbReference type="PANTHER" id="PTHR47683:SF3">
    <property type="entry name" value="RIBOSOMAL LARGE SUBUNIT PSEUDOURIDINE SYNTHASE B"/>
    <property type="match status" value="1"/>
</dbReference>
<feature type="domain" description="Pseudouridine synthase RsuA/RluA-like" evidence="10">
    <location>
        <begin position="58"/>
        <end position="189"/>
    </location>
</feature>
<protein>
    <recommendedName>
        <fullName evidence="8">Pseudouridine synthase</fullName>
        <ecNumber evidence="8">5.4.99.-</ecNumber>
    </recommendedName>
</protein>
<proteinExistence type="inferred from homology"/>
<dbReference type="EMBL" id="MFSQ01000124">
    <property type="protein sequence ID" value="OGI38318.1"/>
    <property type="molecule type" value="Genomic_DNA"/>
</dbReference>
<evidence type="ECO:0000256" key="9">
    <source>
        <dbReference type="SAM" id="MobiDB-lite"/>
    </source>
</evidence>
<dbReference type="InterPro" id="IPR006145">
    <property type="entry name" value="PsdUridine_synth_RsuA/RluA"/>
</dbReference>
<accession>A0A1F6SZH0</accession>